<dbReference type="Pfam" id="PF01235">
    <property type="entry name" value="Na_Ala_symp"/>
    <property type="match status" value="1"/>
</dbReference>
<feature type="transmembrane region" description="Helical" evidence="8">
    <location>
        <begin position="291"/>
        <end position="312"/>
    </location>
</feature>
<feature type="transmembrane region" description="Helical" evidence="8">
    <location>
        <begin position="200"/>
        <end position="221"/>
    </location>
</feature>
<accession>A0A6L8TGI0</accession>
<evidence type="ECO:0000256" key="4">
    <source>
        <dbReference type="ARBA" id="ARBA00022475"/>
    </source>
</evidence>
<dbReference type="PROSITE" id="PS00873">
    <property type="entry name" value="NA_ALANINE_SYMP"/>
    <property type="match status" value="1"/>
</dbReference>
<comment type="caution">
    <text evidence="9">The sequence shown here is derived from an EMBL/GenBank/DDBJ whole genome shotgun (WGS) entry which is preliminary data.</text>
</comment>
<dbReference type="PRINTS" id="PR00175">
    <property type="entry name" value="NAALASMPORT"/>
</dbReference>
<keyword evidence="8" id="KW-0769">Symport</keyword>
<dbReference type="AlphaFoldDB" id="A0A6L8TGI0"/>
<keyword evidence="3 8" id="KW-0813">Transport</keyword>
<evidence type="ECO:0000256" key="5">
    <source>
        <dbReference type="ARBA" id="ARBA00022692"/>
    </source>
</evidence>
<organism evidence="9 10">
    <name type="scientific">Blautia massiliensis</name>
    <name type="common">ex Durand et al. 2017</name>
    <dbReference type="NCBI Taxonomy" id="1737424"/>
    <lineage>
        <taxon>Bacteria</taxon>
        <taxon>Bacillati</taxon>
        <taxon>Bacillota</taxon>
        <taxon>Clostridia</taxon>
        <taxon>Lachnospirales</taxon>
        <taxon>Lachnospiraceae</taxon>
        <taxon>Blautia</taxon>
    </lineage>
</organism>
<evidence type="ECO:0000256" key="7">
    <source>
        <dbReference type="ARBA" id="ARBA00023136"/>
    </source>
</evidence>
<keyword evidence="6 8" id="KW-1133">Transmembrane helix</keyword>
<evidence type="ECO:0000256" key="8">
    <source>
        <dbReference type="RuleBase" id="RU363064"/>
    </source>
</evidence>
<evidence type="ECO:0000256" key="3">
    <source>
        <dbReference type="ARBA" id="ARBA00022448"/>
    </source>
</evidence>
<dbReference type="NCBIfam" id="TIGR00835">
    <property type="entry name" value="agcS"/>
    <property type="match status" value="1"/>
</dbReference>
<keyword evidence="4 8" id="KW-1003">Cell membrane</keyword>
<evidence type="ECO:0000256" key="2">
    <source>
        <dbReference type="ARBA" id="ARBA00009261"/>
    </source>
</evidence>
<reference evidence="9 10" key="1">
    <citation type="journal article" date="2019" name="Nat. Med.">
        <title>A library of human gut bacterial isolates paired with longitudinal multiomics data enables mechanistic microbiome research.</title>
        <authorList>
            <person name="Poyet M."/>
            <person name="Groussin M."/>
            <person name="Gibbons S.M."/>
            <person name="Avila-Pacheco J."/>
            <person name="Jiang X."/>
            <person name="Kearney S.M."/>
            <person name="Perrotta A.R."/>
            <person name="Berdy B."/>
            <person name="Zhao S."/>
            <person name="Lieberman T.D."/>
            <person name="Swanson P.K."/>
            <person name="Smith M."/>
            <person name="Roesemann S."/>
            <person name="Alexander J.E."/>
            <person name="Rich S.A."/>
            <person name="Livny J."/>
            <person name="Vlamakis H."/>
            <person name="Clish C."/>
            <person name="Bullock K."/>
            <person name="Deik A."/>
            <person name="Scott J."/>
            <person name="Pierce K.A."/>
            <person name="Xavier R.J."/>
            <person name="Alm E.J."/>
        </authorList>
    </citation>
    <scope>NUCLEOTIDE SEQUENCE [LARGE SCALE GENOMIC DNA]</scope>
    <source>
        <strain evidence="9 10">BIOML-A4</strain>
    </source>
</reference>
<evidence type="ECO:0000313" key="9">
    <source>
        <dbReference type="EMBL" id="MZL63164.1"/>
    </source>
</evidence>
<feature type="transmembrane region" description="Helical" evidence="8">
    <location>
        <begin position="343"/>
        <end position="365"/>
    </location>
</feature>
<evidence type="ECO:0000256" key="6">
    <source>
        <dbReference type="ARBA" id="ARBA00022989"/>
    </source>
</evidence>
<gene>
    <name evidence="9" type="ORF">GT694_14155</name>
</gene>
<keyword evidence="5 8" id="KW-0812">Transmembrane</keyword>
<dbReference type="Proteomes" id="UP000473323">
    <property type="component" value="Unassembled WGS sequence"/>
</dbReference>
<feature type="transmembrane region" description="Helical" evidence="8">
    <location>
        <begin position="386"/>
        <end position="408"/>
    </location>
</feature>
<comment type="similarity">
    <text evidence="2 8">Belongs to the alanine or glycine:cation symporter (AGCS) (TC 2.A.25) family.</text>
</comment>
<dbReference type="GO" id="GO:0005283">
    <property type="term" value="F:amino acid:sodium symporter activity"/>
    <property type="evidence" value="ECO:0007669"/>
    <property type="project" value="InterPro"/>
</dbReference>
<dbReference type="EMBL" id="WWVT01000026">
    <property type="protein sequence ID" value="MZL63164.1"/>
    <property type="molecule type" value="Genomic_DNA"/>
</dbReference>
<evidence type="ECO:0000313" key="10">
    <source>
        <dbReference type="Proteomes" id="UP000473323"/>
    </source>
</evidence>
<feature type="transmembrane region" description="Helical" evidence="8">
    <location>
        <begin position="170"/>
        <end position="188"/>
    </location>
</feature>
<dbReference type="GO" id="GO:0005886">
    <property type="term" value="C:plasma membrane"/>
    <property type="evidence" value="ECO:0007669"/>
    <property type="project" value="UniProtKB-SubCell"/>
</dbReference>
<evidence type="ECO:0000256" key="1">
    <source>
        <dbReference type="ARBA" id="ARBA00004651"/>
    </source>
</evidence>
<dbReference type="Gene3D" id="1.20.1740.10">
    <property type="entry name" value="Amino acid/polyamine transporter I"/>
    <property type="match status" value="1"/>
</dbReference>
<protein>
    <submittedName>
        <fullName evidence="9">Amino acid carrier protein</fullName>
    </submittedName>
</protein>
<feature type="transmembrane region" description="Helical" evidence="8">
    <location>
        <begin position="414"/>
        <end position="434"/>
    </location>
</feature>
<proteinExistence type="inferred from homology"/>
<feature type="transmembrane region" description="Helical" evidence="8">
    <location>
        <begin position="124"/>
        <end position="150"/>
    </location>
</feature>
<dbReference type="PANTHER" id="PTHR30330">
    <property type="entry name" value="AGSS FAMILY TRANSPORTER, SODIUM-ALANINE"/>
    <property type="match status" value="1"/>
</dbReference>
<sequence>MAFLLLLGGSLYFTLRFGFVQVKEFKTGIRLLTSKQQAKVGTSQLAAFLVSMGGRVGAGNIVGVTGAVTIGGPGAIFWMWVSAFLGMATSFCEATLAQIFKERKGNEYVGGFTFYIQKIWKNKAWIGATMCIMYLIYNMLSIPVHTFHVFTAVSSIADEVTGKTTQVTDPLYYVIAAAIIVVIAVITFGGIKSVTKFSDAVVPVMAGLYVLIVLVLIVLNIGKVPGFFAAVFVGAFKPSAIFGGAFGVAMAQGLKRGLLSNEAGMGTATQASSIADANHPCEQGFIQSIGVFVDTIVICSLAGFVVTAGAIWNNPSIDWDVMKANKIGTFLTPVKELAPGDGILDVIVFIIVVVAFGLFAFTTLLCDLTYTEIAANKISKNKKFIYFTRCLGALIFVPLGTLTVLSGLQLDNLWYVSDLINVILIFVNIPTLLVGRKLVTKAYENYKKNPGKRFIAFEIGVESDVWTVEAAKESR</sequence>
<dbReference type="InterPro" id="IPR001463">
    <property type="entry name" value="Na/Ala_symport"/>
</dbReference>
<feature type="transmembrane region" description="Helical" evidence="8">
    <location>
        <begin position="227"/>
        <end position="251"/>
    </location>
</feature>
<dbReference type="PANTHER" id="PTHR30330:SF1">
    <property type="entry name" value="AMINO-ACID CARRIER PROTEIN ALST"/>
    <property type="match status" value="1"/>
</dbReference>
<keyword evidence="7 8" id="KW-0472">Membrane</keyword>
<comment type="subcellular location">
    <subcellularLocation>
        <location evidence="1 8">Cell membrane</location>
        <topology evidence="1 8">Multi-pass membrane protein</topology>
    </subcellularLocation>
</comment>
<name>A0A6L8TGI0_9FIRM</name>